<dbReference type="FunFam" id="3.40.50.300:FF:001391">
    <property type="entry name" value="ATP-dependent DNA helicase"/>
    <property type="match status" value="1"/>
</dbReference>
<dbReference type="GO" id="GO:0005634">
    <property type="term" value="C:nucleus"/>
    <property type="evidence" value="ECO:0007669"/>
    <property type="project" value="UniProtKB-SubCell"/>
</dbReference>
<dbReference type="CDD" id="cd17920">
    <property type="entry name" value="DEXHc_RecQ"/>
    <property type="match status" value="1"/>
</dbReference>
<accession>A0A9P0ZP06</accession>
<feature type="domain" description="Helicase C-terminal" evidence="13">
    <location>
        <begin position="513"/>
        <end position="669"/>
    </location>
</feature>
<evidence type="ECO:0000256" key="7">
    <source>
        <dbReference type="ARBA" id="ARBA00022840"/>
    </source>
</evidence>
<comment type="similarity">
    <text evidence="3">Belongs to the disease resistance NB-LRR family.</text>
</comment>
<dbReference type="InterPro" id="IPR036388">
    <property type="entry name" value="WH-like_DNA-bd_sf"/>
</dbReference>
<dbReference type="SUPFAM" id="SSF52540">
    <property type="entry name" value="P-loop containing nucleoside triphosphate hydrolases"/>
    <property type="match status" value="1"/>
</dbReference>
<dbReference type="InterPro" id="IPR027417">
    <property type="entry name" value="P-loop_NTPase"/>
</dbReference>
<dbReference type="Gene3D" id="3.40.50.300">
    <property type="entry name" value="P-loop containing nucleotide triphosphate hydrolases"/>
    <property type="match status" value="2"/>
</dbReference>
<evidence type="ECO:0000259" key="13">
    <source>
        <dbReference type="PROSITE" id="PS51194"/>
    </source>
</evidence>
<dbReference type="Pfam" id="PF00271">
    <property type="entry name" value="Helicase_C"/>
    <property type="match status" value="1"/>
</dbReference>
<dbReference type="InterPro" id="IPR011545">
    <property type="entry name" value="DEAD/DEAH_box_helicase_dom"/>
</dbReference>
<dbReference type="PANTHER" id="PTHR13710">
    <property type="entry name" value="DNA HELICASE RECQ FAMILY MEMBER"/>
    <property type="match status" value="1"/>
</dbReference>
<reference evidence="14" key="1">
    <citation type="submission" date="2022-07" db="EMBL/GenBank/DDBJ databases">
        <authorList>
            <person name="Macas J."/>
            <person name="Novak P."/>
            <person name="Neumann P."/>
        </authorList>
    </citation>
    <scope>NUCLEOTIDE SEQUENCE</scope>
</reference>
<dbReference type="OrthoDB" id="10261556at2759"/>
<feature type="domain" description="Helicase ATP-binding" evidence="12">
    <location>
        <begin position="174"/>
        <end position="350"/>
    </location>
</feature>
<keyword evidence="15" id="KW-1185">Reference proteome</keyword>
<comment type="caution">
    <text evidence="14">The sequence shown here is derived from an EMBL/GenBank/DDBJ whole genome shotgun (WGS) entry which is preliminary data.</text>
</comment>
<dbReference type="SMART" id="SM00487">
    <property type="entry name" value="DEXDc"/>
    <property type="match status" value="1"/>
</dbReference>
<evidence type="ECO:0000259" key="11">
    <source>
        <dbReference type="PROSITE" id="PS50030"/>
    </source>
</evidence>
<feature type="compositionally biased region" description="Basic residues" evidence="10">
    <location>
        <begin position="846"/>
        <end position="864"/>
    </location>
</feature>
<feature type="domain" description="UBA" evidence="11">
    <location>
        <begin position="1"/>
        <end position="41"/>
    </location>
</feature>
<protein>
    <recommendedName>
        <fullName evidence="9">ATP-dependent DNA helicase</fullName>
        <ecNumber evidence="9">5.6.2.4</ecNumber>
    </recommendedName>
</protein>
<comment type="subcellular location">
    <subcellularLocation>
        <location evidence="9">Nucleus</location>
    </subcellularLocation>
    <subcellularLocation>
        <location evidence="1">Plastid</location>
    </subcellularLocation>
</comment>
<sequence>MNCDQVIAELFGMGFEFSDITDAVKAVGPSVSKAIEFILDNSRINIGASSSTASVPINTKPGWKNNANSLYSRDKMRQSSITESLKSVGKPVKRKYNVKSALGCEPEAFHRTSEGPAKLVPVIDADMCHPLEASALSNCQGEEDIDEYWEQKVTNLLHKHFGYSSLKHFQKQALQAWLSHKDCLLLAATGSGKSLCFQIPALLTGKVVVVISPLISLMHDQCLKLTKHGVSACFLGSGQIDRTVEHKAMDGLYSIVYVCPETILRLIRPLQSLAEGRGIALFAIDEVHCVSKWGHDFRPHYRKLSILRENFRADSLKFLKFDIPLMALTATATIRVREDIIKSLAMSNQTQIVLTSFFRPNLRFSVKHSRTSSWASYQKDFHEIISIYSTKKFRRNSLHSTDRDDASVSCINTSECITSEVDTLHENNPNNFNDEAFSENDEDICFPRRYNLPASKEKELSVEFLEDDCDLIQDVDDFDVSCGEFCGQPIKDFRDSVPPRTFNSLDKPEERVKLQHEYLEDGPTIIYVPTRKETLSISKFLLKLGVKAAAYNAKLPKSHLRQVHKEFLENNLQVVVATIAFGMGIDKSNVRRVIHYGWPQSLEAYYQEAGRAGRDGKLADCVLYANLSRIPTLLPSQRSEEQTRQAYKMLSDCYRYGMHSSHCRAKMLVEYFGEKFGLQKCHLCDVCLNGPPEMQNLKAEATIFMQIVSAYGQRTYSDISYDDDIISNTDKRSKMHEMPDIRALVSKIREEHQELTTTEVLWWRGLTRILESKGFIRESDGMSRVQIRCPELTEVGRQFLSSEIEEAFYVYPETDMLLATAQPKSNSSFAEWGKGWADPEIRRQRLKKKRWGKSPRERKPRKRPNVSSVRGRLTAKLSAKK</sequence>
<dbReference type="GO" id="GO:0005524">
    <property type="term" value="F:ATP binding"/>
    <property type="evidence" value="ECO:0007669"/>
    <property type="project" value="UniProtKB-KW"/>
</dbReference>
<dbReference type="EMBL" id="CAMAPE010000050">
    <property type="protein sequence ID" value="CAH9106926.1"/>
    <property type="molecule type" value="Genomic_DNA"/>
</dbReference>
<dbReference type="Pfam" id="PF16124">
    <property type="entry name" value="RecQ_Zn_bind"/>
    <property type="match status" value="1"/>
</dbReference>
<evidence type="ECO:0000256" key="8">
    <source>
        <dbReference type="ARBA" id="ARBA00034617"/>
    </source>
</evidence>
<gene>
    <name evidence="14" type="ORF">CEURO_LOCUS17549</name>
</gene>
<organism evidence="14 15">
    <name type="scientific">Cuscuta europaea</name>
    <name type="common">European dodder</name>
    <dbReference type="NCBI Taxonomy" id="41803"/>
    <lineage>
        <taxon>Eukaryota</taxon>
        <taxon>Viridiplantae</taxon>
        <taxon>Streptophyta</taxon>
        <taxon>Embryophyta</taxon>
        <taxon>Tracheophyta</taxon>
        <taxon>Spermatophyta</taxon>
        <taxon>Magnoliopsida</taxon>
        <taxon>eudicotyledons</taxon>
        <taxon>Gunneridae</taxon>
        <taxon>Pentapetalae</taxon>
        <taxon>asterids</taxon>
        <taxon>lamiids</taxon>
        <taxon>Solanales</taxon>
        <taxon>Convolvulaceae</taxon>
        <taxon>Cuscuteae</taxon>
        <taxon>Cuscuta</taxon>
        <taxon>Cuscuta subgen. Cuscuta</taxon>
    </lineage>
</organism>
<proteinExistence type="inferred from homology"/>
<dbReference type="Pfam" id="PF00270">
    <property type="entry name" value="DEAD"/>
    <property type="match status" value="1"/>
</dbReference>
<dbReference type="InterPro" id="IPR014001">
    <property type="entry name" value="Helicase_ATP-bd"/>
</dbReference>
<keyword evidence="7 9" id="KW-0067">ATP-binding</keyword>
<dbReference type="SMART" id="SM00490">
    <property type="entry name" value="HELICc"/>
    <property type="match status" value="1"/>
</dbReference>
<evidence type="ECO:0000313" key="15">
    <source>
        <dbReference type="Proteomes" id="UP001152484"/>
    </source>
</evidence>
<dbReference type="GO" id="GO:0016787">
    <property type="term" value="F:hydrolase activity"/>
    <property type="evidence" value="ECO:0007669"/>
    <property type="project" value="UniProtKB-KW"/>
</dbReference>
<evidence type="ECO:0000256" key="5">
    <source>
        <dbReference type="ARBA" id="ARBA00022801"/>
    </source>
</evidence>
<dbReference type="FunFam" id="3.40.50.300:FF:001456">
    <property type="entry name" value="ATP-dependent DNA helicase"/>
    <property type="match status" value="1"/>
</dbReference>
<dbReference type="PROSITE" id="PS51194">
    <property type="entry name" value="HELICASE_CTER"/>
    <property type="match status" value="1"/>
</dbReference>
<keyword evidence="9" id="KW-0539">Nucleus</keyword>
<evidence type="ECO:0000256" key="10">
    <source>
        <dbReference type="SAM" id="MobiDB-lite"/>
    </source>
</evidence>
<dbReference type="InterPro" id="IPR032284">
    <property type="entry name" value="RecQ_Zn-bd"/>
</dbReference>
<evidence type="ECO:0000256" key="1">
    <source>
        <dbReference type="ARBA" id="ARBA00004474"/>
    </source>
</evidence>
<dbReference type="GO" id="GO:0003676">
    <property type="term" value="F:nucleic acid binding"/>
    <property type="evidence" value="ECO:0007669"/>
    <property type="project" value="InterPro"/>
</dbReference>
<dbReference type="Proteomes" id="UP001152484">
    <property type="component" value="Unassembled WGS sequence"/>
</dbReference>
<name>A0A9P0ZP06_CUSEU</name>
<evidence type="ECO:0000256" key="9">
    <source>
        <dbReference type="RuleBase" id="RU364117"/>
    </source>
</evidence>
<dbReference type="EC" id="5.6.2.4" evidence="9"/>
<dbReference type="GO" id="GO:0000724">
    <property type="term" value="P:double-strand break repair via homologous recombination"/>
    <property type="evidence" value="ECO:0007669"/>
    <property type="project" value="TreeGrafter"/>
</dbReference>
<dbReference type="InterPro" id="IPR015940">
    <property type="entry name" value="UBA"/>
</dbReference>
<comment type="similarity">
    <text evidence="2 9">Belongs to the helicase family. RecQ subfamily.</text>
</comment>
<dbReference type="FunFam" id="1.10.10.10:FF:000782">
    <property type="entry name" value="ATP-dependent DNA helicase"/>
    <property type="match status" value="1"/>
</dbReference>
<dbReference type="InterPro" id="IPR004589">
    <property type="entry name" value="DNA_helicase_ATP-dep_RecQ"/>
</dbReference>
<keyword evidence="6 9" id="KW-0347">Helicase</keyword>
<dbReference type="GO" id="GO:0043138">
    <property type="term" value="F:3'-5' DNA helicase activity"/>
    <property type="evidence" value="ECO:0007669"/>
    <property type="project" value="UniProtKB-EC"/>
</dbReference>
<dbReference type="NCBIfam" id="TIGR00614">
    <property type="entry name" value="recQ_fam"/>
    <property type="match status" value="1"/>
</dbReference>
<dbReference type="PANTHER" id="PTHR13710:SF69">
    <property type="entry name" value="ATP-DEPENDENT DNA HELICASE Q-LIKE SIM"/>
    <property type="match status" value="1"/>
</dbReference>
<dbReference type="InterPro" id="IPR001650">
    <property type="entry name" value="Helicase_C-like"/>
</dbReference>
<dbReference type="AlphaFoldDB" id="A0A9P0ZP06"/>
<comment type="catalytic activity">
    <reaction evidence="8 9">
        <text>Couples ATP hydrolysis with the unwinding of duplex DNA by translocating in the 3'-5' direction.</text>
        <dbReference type="EC" id="5.6.2.4"/>
    </reaction>
</comment>
<evidence type="ECO:0000256" key="4">
    <source>
        <dbReference type="ARBA" id="ARBA00022741"/>
    </source>
</evidence>
<keyword evidence="4 9" id="KW-0547">Nucleotide-binding</keyword>
<evidence type="ECO:0000256" key="3">
    <source>
        <dbReference type="ARBA" id="ARBA00008894"/>
    </source>
</evidence>
<evidence type="ECO:0000256" key="2">
    <source>
        <dbReference type="ARBA" id="ARBA00005446"/>
    </source>
</evidence>
<dbReference type="GO" id="GO:0009536">
    <property type="term" value="C:plastid"/>
    <property type="evidence" value="ECO:0007669"/>
    <property type="project" value="UniProtKB-SubCell"/>
</dbReference>
<keyword evidence="5 9" id="KW-0378">Hydrolase</keyword>
<evidence type="ECO:0000313" key="14">
    <source>
        <dbReference type="EMBL" id="CAH9106926.1"/>
    </source>
</evidence>
<feature type="region of interest" description="Disordered" evidence="10">
    <location>
        <begin position="846"/>
        <end position="881"/>
    </location>
</feature>
<dbReference type="Gene3D" id="1.10.10.10">
    <property type="entry name" value="Winged helix-like DNA-binding domain superfamily/Winged helix DNA-binding domain"/>
    <property type="match status" value="1"/>
</dbReference>
<evidence type="ECO:0000256" key="6">
    <source>
        <dbReference type="ARBA" id="ARBA00022806"/>
    </source>
</evidence>
<comment type="catalytic activity">
    <reaction evidence="9">
        <text>ATP + H2O = ADP + phosphate + H(+)</text>
        <dbReference type="Rhea" id="RHEA:13065"/>
        <dbReference type="ChEBI" id="CHEBI:15377"/>
        <dbReference type="ChEBI" id="CHEBI:15378"/>
        <dbReference type="ChEBI" id="CHEBI:30616"/>
        <dbReference type="ChEBI" id="CHEBI:43474"/>
        <dbReference type="ChEBI" id="CHEBI:456216"/>
    </reaction>
</comment>
<dbReference type="PROSITE" id="PS50030">
    <property type="entry name" value="UBA"/>
    <property type="match status" value="1"/>
</dbReference>
<dbReference type="GO" id="GO:0005694">
    <property type="term" value="C:chromosome"/>
    <property type="evidence" value="ECO:0007669"/>
    <property type="project" value="TreeGrafter"/>
</dbReference>
<evidence type="ECO:0000259" key="12">
    <source>
        <dbReference type="PROSITE" id="PS51192"/>
    </source>
</evidence>
<dbReference type="GO" id="GO:0009378">
    <property type="term" value="F:four-way junction helicase activity"/>
    <property type="evidence" value="ECO:0007669"/>
    <property type="project" value="TreeGrafter"/>
</dbReference>
<dbReference type="PROSITE" id="PS51192">
    <property type="entry name" value="HELICASE_ATP_BIND_1"/>
    <property type="match status" value="1"/>
</dbReference>